<dbReference type="Proteomes" id="UP000306102">
    <property type="component" value="Unassembled WGS sequence"/>
</dbReference>
<evidence type="ECO:0000256" key="9">
    <source>
        <dbReference type="RuleBase" id="RU003465"/>
    </source>
</evidence>
<dbReference type="PANTHER" id="PTHR13832">
    <property type="entry name" value="PROTEIN PHOSPHATASE 2C"/>
    <property type="match status" value="1"/>
</dbReference>
<dbReference type="SMART" id="SM00332">
    <property type="entry name" value="PP2Cc"/>
    <property type="match status" value="2"/>
</dbReference>
<dbReference type="GO" id="GO:0046872">
    <property type="term" value="F:metal ion binding"/>
    <property type="evidence" value="ECO:0007669"/>
    <property type="project" value="UniProtKB-KW"/>
</dbReference>
<keyword evidence="6" id="KW-0460">Magnesium</keyword>
<dbReference type="EC" id="3.1.3.16" evidence="3"/>
<dbReference type="EMBL" id="SDRB02012410">
    <property type="protein sequence ID" value="THF97856.1"/>
    <property type="molecule type" value="Genomic_DNA"/>
</dbReference>
<dbReference type="GO" id="GO:0004722">
    <property type="term" value="F:protein serine/threonine phosphatase activity"/>
    <property type="evidence" value="ECO:0007669"/>
    <property type="project" value="UniProtKB-EC"/>
</dbReference>
<name>A0A4V3WJR6_CAMSN</name>
<dbReference type="PROSITE" id="PS01032">
    <property type="entry name" value="PPM_1"/>
    <property type="match status" value="1"/>
</dbReference>
<evidence type="ECO:0000313" key="12">
    <source>
        <dbReference type="Proteomes" id="UP000306102"/>
    </source>
</evidence>
<evidence type="ECO:0000259" key="10">
    <source>
        <dbReference type="PROSITE" id="PS51746"/>
    </source>
</evidence>
<keyword evidence="8" id="KW-0464">Manganese</keyword>
<evidence type="ECO:0000256" key="2">
    <source>
        <dbReference type="ARBA" id="ARBA00001946"/>
    </source>
</evidence>
<comment type="caution">
    <text evidence="11">The sequence shown here is derived from an EMBL/GenBank/DDBJ whole genome shotgun (WGS) entry which is preliminary data.</text>
</comment>
<dbReference type="InterPro" id="IPR000222">
    <property type="entry name" value="PP2C_BS"/>
</dbReference>
<dbReference type="InterPro" id="IPR036457">
    <property type="entry name" value="PPM-type-like_dom_sf"/>
</dbReference>
<dbReference type="SMART" id="SM00331">
    <property type="entry name" value="PP2C_SIG"/>
    <property type="match status" value="1"/>
</dbReference>
<feature type="domain" description="PPM-type phosphatase" evidence="10">
    <location>
        <begin position="298"/>
        <end position="521"/>
    </location>
</feature>
<evidence type="ECO:0000256" key="3">
    <source>
        <dbReference type="ARBA" id="ARBA00013081"/>
    </source>
</evidence>
<organism evidence="11 12">
    <name type="scientific">Camellia sinensis var. sinensis</name>
    <name type="common">China tea</name>
    <dbReference type="NCBI Taxonomy" id="542762"/>
    <lineage>
        <taxon>Eukaryota</taxon>
        <taxon>Viridiplantae</taxon>
        <taxon>Streptophyta</taxon>
        <taxon>Embryophyta</taxon>
        <taxon>Tracheophyta</taxon>
        <taxon>Spermatophyta</taxon>
        <taxon>Magnoliopsida</taxon>
        <taxon>eudicotyledons</taxon>
        <taxon>Gunneridae</taxon>
        <taxon>Pentapetalae</taxon>
        <taxon>asterids</taxon>
        <taxon>Ericales</taxon>
        <taxon>Theaceae</taxon>
        <taxon>Camellia</taxon>
    </lineage>
</organism>
<evidence type="ECO:0000256" key="8">
    <source>
        <dbReference type="ARBA" id="ARBA00023211"/>
    </source>
</evidence>
<dbReference type="PROSITE" id="PS51746">
    <property type="entry name" value="PPM_2"/>
    <property type="match status" value="2"/>
</dbReference>
<dbReference type="InterPro" id="IPR015655">
    <property type="entry name" value="PP2C"/>
</dbReference>
<comment type="cofactor">
    <cofactor evidence="2">
        <name>Mg(2+)</name>
        <dbReference type="ChEBI" id="CHEBI:18420"/>
    </cofactor>
</comment>
<dbReference type="AlphaFoldDB" id="A0A4V3WJR6"/>
<evidence type="ECO:0000256" key="4">
    <source>
        <dbReference type="ARBA" id="ARBA00022723"/>
    </source>
</evidence>
<evidence type="ECO:0000256" key="5">
    <source>
        <dbReference type="ARBA" id="ARBA00022801"/>
    </source>
</evidence>
<evidence type="ECO:0000256" key="7">
    <source>
        <dbReference type="ARBA" id="ARBA00022912"/>
    </source>
</evidence>
<dbReference type="Pfam" id="PF00481">
    <property type="entry name" value="PP2C"/>
    <property type="match status" value="2"/>
</dbReference>
<dbReference type="CDD" id="cd00143">
    <property type="entry name" value="PP2Cc"/>
    <property type="match status" value="2"/>
</dbReference>
<dbReference type="SUPFAM" id="SSF81606">
    <property type="entry name" value="PP2C-like"/>
    <property type="match status" value="2"/>
</dbReference>
<accession>A0A4V3WJR6</accession>
<dbReference type="InterPro" id="IPR001932">
    <property type="entry name" value="PPM-type_phosphatase-like_dom"/>
</dbReference>
<evidence type="ECO:0000256" key="6">
    <source>
        <dbReference type="ARBA" id="ARBA00022842"/>
    </source>
</evidence>
<reference evidence="11 12" key="1">
    <citation type="journal article" date="2018" name="Proc. Natl. Acad. Sci. U.S.A.">
        <title>Draft genome sequence of Camellia sinensis var. sinensis provides insights into the evolution of the tea genome and tea quality.</title>
        <authorList>
            <person name="Wei C."/>
            <person name="Yang H."/>
            <person name="Wang S."/>
            <person name="Zhao J."/>
            <person name="Liu C."/>
            <person name="Gao L."/>
            <person name="Xia E."/>
            <person name="Lu Y."/>
            <person name="Tai Y."/>
            <person name="She G."/>
            <person name="Sun J."/>
            <person name="Cao H."/>
            <person name="Tong W."/>
            <person name="Gao Q."/>
            <person name="Li Y."/>
            <person name="Deng W."/>
            <person name="Jiang X."/>
            <person name="Wang W."/>
            <person name="Chen Q."/>
            <person name="Zhang S."/>
            <person name="Li H."/>
            <person name="Wu J."/>
            <person name="Wang P."/>
            <person name="Li P."/>
            <person name="Shi C."/>
            <person name="Zheng F."/>
            <person name="Jian J."/>
            <person name="Huang B."/>
            <person name="Shan D."/>
            <person name="Shi M."/>
            <person name="Fang C."/>
            <person name="Yue Y."/>
            <person name="Li F."/>
            <person name="Li D."/>
            <person name="Wei S."/>
            <person name="Han B."/>
            <person name="Jiang C."/>
            <person name="Yin Y."/>
            <person name="Xia T."/>
            <person name="Zhang Z."/>
            <person name="Bennetzen J.L."/>
            <person name="Zhao S."/>
            <person name="Wan X."/>
        </authorList>
    </citation>
    <scope>NUCLEOTIDE SEQUENCE [LARGE SCALE GENOMIC DNA]</scope>
    <source>
        <strain evidence="12">cv. Shuchazao</strain>
        <tissue evidence="11">Leaf</tissue>
    </source>
</reference>
<evidence type="ECO:0000313" key="11">
    <source>
        <dbReference type="EMBL" id="THF97856.1"/>
    </source>
</evidence>
<comment type="cofactor">
    <cofactor evidence="1">
        <name>Mn(2+)</name>
        <dbReference type="ChEBI" id="CHEBI:29035"/>
    </cofactor>
</comment>
<keyword evidence="12" id="KW-1185">Reference proteome</keyword>
<comment type="similarity">
    <text evidence="9">Belongs to the PP2C family.</text>
</comment>
<gene>
    <name evidence="11" type="ORF">TEA_020765</name>
</gene>
<keyword evidence="5 9" id="KW-0378">Hydrolase</keyword>
<proteinExistence type="inferred from homology"/>
<dbReference type="Gene3D" id="3.60.40.10">
    <property type="entry name" value="PPM-type phosphatase domain"/>
    <property type="match status" value="2"/>
</dbReference>
<sequence length="681" mass="76305">MIIVRSGSDTAVGPRRWNEDEHLLIDDVSSHLGSLYTWPLPNASFYAVFDGHGGSEAATYLKDNAMRFFFEDVDLPHTDDDDSFLKELEDSHRRAFLRADLALADDSSHVSSNCGTTALTALVVGRHLLIANAGDCRAVLCRNGVALQISNDHRPTYLPERQRVEELGGTIKFGYLNGELAVTRALGDWHLKHPIGSASPLTAEPDIHRILLTEEDEFLILACDGVWDVMSNEEAVDIVRDQLRQHHNPQQCATELVDHASCLYSKDNLTAIVVYFSYDGDHKRPAFHTYVRQKRKTLYHLHSTYLKDNAMRFFFEDVDLPHTDDDDSFLKELEDSHRRAFLRADLALADDSSHVSSNCGTTALTALVVGRHLLIANAGDCRAVLCRNGVALQISNDHRPTYLPERQRVEELGGTIKFGYLNGELAVTRALGDWHLKRPFGSASPLTAEPDIHRILLTEEDEFLILACDGVWDVMSNEEAVDIVRDQLRQHHDPQQCATELVDHASCLYSKDNLTAIVVYFSYDGDHNVNVNCKNLNFNYIKSHNIAISFCLSFTSKNPIFQRSEDTTLSNLLVSDLHEMLDVLLYGNIVQGIVNCGFDDAIFAMVFSLTSLQLESQAYGRPCSIGFCSLHTTVMAQNQNIGLDEDYRNGPISLPQQFAVAQALRSRIPNFMCSSCWKVLD</sequence>
<protein>
    <recommendedName>
        <fullName evidence="3">protein-serine/threonine phosphatase</fullName>
        <ecNumber evidence="3">3.1.3.16</ecNumber>
    </recommendedName>
</protein>
<keyword evidence="7 9" id="KW-0904">Protein phosphatase</keyword>
<evidence type="ECO:0000256" key="1">
    <source>
        <dbReference type="ARBA" id="ARBA00001936"/>
    </source>
</evidence>
<keyword evidence="4" id="KW-0479">Metal-binding</keyword>
<feature type="domain" description="PPM-type phosphatase" evidence="10">
    <location>
        <begin position="5"/>
        <end position="276"/>
    </location>
</feature>
<dbReference type="PANTHER" id="PTHR13832:SF620">
    <property type="entry name" value="PROTEIN PHOSPHATASE 2C 13-RELATED"/>
    <property type="match status" value="1"/>
</dbReference>